<keyword evidence="4" id="KW-1185">Reference proteome</keyword>
<sequence>MCRRNPVVATVDNGGGRLNMAHKGVAPTRQGLRRSQRVAAQRAPGHYREVANPRALTRRASTPSRGLPQGSTRADDRGPEHNDNGNDDVDDDDDYAVAAEANREEPLCTSSPARHEGSDDHLQPVDDGRSTHSQHSSTAMSDTLDALNVTDTLDALDVSDTFDALDDSELVSSGELVDALQSVYGPEPPSDTEATDAHGPNALTPAQSGHQGGPASHQHGDHATARAPPHGAAEAQHQQPTAANTTAALSTAASAAHEPAQAATPEPRTPADPGGEEQSIPDTPLADVFDLMQCCDDANCWVKDHTPYAHDGSFAGPLPKLPCPFGNCSVHSHNAADGHKNLTALATHIPLGLGFCTKCAYVCSPRHKCKHAEAVPEDPPETHYKPESWWNAKFATFEQDLVSRVANVDVYHGVKTAVDVRVRSPTERRAVLIADSLIGQACALADDPDNDDQYTYLDAGVYLLQRVFARTPQHFLSQNTTLARMRMLAAREWDELEESVTRKPSGRPATGDRAKARAAAKRFRAGQMSKGHSILRDTASVAEWSDDIKEQVKQKIITTGSAGLPSRGDDNSGGDAGGDGPLARTTIDDLPAEKITDALYTLDRQAAAGATGLTPATLAQLHEHGASLPKLVNALYHGKFRKRMPLLMGGRVVPLTKSNGGIRPVVPMDSIAKLLEKTVFSAHKAEIADALCPHQLGVGIPAGTECIVHGLREYLRAHRDHVAQALDISNAFGAVTRRSIYDAISRRFPSLAHCFLATYGQAPVVVTPGGDTLHMRDGIAQGGPLSPAYFALATIHALKETDKAHPTVTVVAYLDDTYIVGPRDDVKAAAERLDTEIRRTGLKINEDKTVVIPYGDQTAKVLGVPLFGPYEASHLDETRRALDLASAHLPAQLVFQFLRYCITTNSGYFMRTTRRSKEYCEALDDIIAEQLRRMMGAFKPLSSRALTRARRPIKQGGLGLRRQTSVAPAAFLGSVCSFSKSPHHPFQAYTTPGAELEAEIAQAIADLHLGDDGPRDTRDVLNHDARSLQQFLTQIMDRKTGWDENPRNRAIQRGASLHGGYEWLLALPSCKDLRMSDKVFRFALSQRIRTPCSESRASGSCYCCGREMKLDHAEVCDSTKTGRHDYMQNAISRAFMQLNRRATQEPSGFPGAGGKRGDILSFDKSGDYTVFDLVFAAPAASSYQPQAAKVNLYAASQAEQRKIKKYQAILRDQGDFKFVPIAIEAGSGAWGSKFRKFFSSDLMSTTDPQTPPHVRTFTSMHSSTYWRQVLSIARCKAECYANLRCIGQMPHDKRGKNQPGSVRAGDTHTPRQSTQTVQRARAQAQRNHQQGKRTRKRKHPQTTPPGHNGQRSNDSNNGTAATAAATATTDNDEGQPRSAPATSRSPGGPAATEPPATV</sequence>
<dbReference type="PROSITE" id="PS50878">
    <property type="entry name" value="RT_POL"/>
    <property type="match status" value="1"/>
</dbReference>
<dbReference type="InParanoid" id="F2U2T0"/>
<dbReference type="GeneID" id="16076695"/>
<feature type="compositionally biased region" description="Low complexity" evidence="1">
    <location>
        <begin position="1359"/>
        <end position="1369"/>
    </location>
</feature>
<reference evidence="3" key="1">
    <citation type="submission" date="2009-08" db="EMBL/GenBank/DDBJ databases">
        <title>Annotation of Salpingoeca rosetta.</title>
        <authorList>
            <consortium name="The Broad Institute Genome Sequencing Platform"/>
            <person name="Russ C."/>
            <person name="Cuomo C."/>
            <person name="Burger G."/>
            <person name="Gray M.W."/>
            <person name="Holland P.W.H."/>
            <person name="King N."/>
            <person name="Lang F.B.F."/>
            <person name="Roger A.J."/>
            <person name="Ruiz-Trillo I."/>
            <person name="Young S.K."/>
            <person name="Zeng Q."/>
            <person name="Gargeya S."/>
            <person name="Alvarado L."/>
            <person name="Berlin A."/>
            <person name="Chapman S.B."/>
            <person name="Chen Z."/>
            <person name="Freedman E."/>
            <person name="Gellesch M."/>
            <person name="Goldberg J."/>
            <person name="Griggs A."/>
            <person name="Gujja S."/>
            <person name="Heilman E."/>
            <person name="Heiman D."/>
            <person name="Howarth C."/>
            <person name="Mehta T."/>
            <person name="Neiman D."/>
            <person name="Pearson M."/>
            <person name="Roberts A."/>
            <person name="Saif S."/>
            <person name="Shea T."/>
            <person name="Shenoy N."/>
            <person name="Sisk P."/>
            <person name="Stolte C."/>
            <person name="Sykes S."/>
            <person name="White J."/>
            <person name="Yandava C."/>
            <person name="Haas B."/>
            <person name="Nusbaum C."/>
            <person name="Birren B."/>
        </authorList>
    </citation>
    <scope>NUCLEOTIDE SEQUENCE [LARGE SCALE GENOMIC DNA]</scope>
    <source>
        <strain evidence="3">ATCC 50818</strain>
    </source>
</reference>
<organism evidence="4">
    <name type="scientific">Salpingoeca rosetta (strain ATCC 50818 / BSB-021)</name>
    <dbReference type="NCBI Taxonomy" id="946362"/>
    <lineage>
        <taxon>Eukaryota</taxon>
        <taxon>Choanoflagellata</taxon>
        <taxon>Craspedida</taxon>
        <taxon>Salpingoecidae</taxon>
        <taxon>Salpingoeca</taxon>
    </lineage>
</organism>
<dbReference type="SUPFAM" id="SSF56672">
    <property type="entry name" value="DNA/RNA polymerases"/>
    <property type="match status" value="1"/>
</dbReference>
<gene>
    <name evidence="3" type="ORF">PTSG_11896</name>
</gene>
<feature type="compositionally biased region" description="Acidic residues" evidence="1">
    <location>
        <begin position="85"/>
        <end position="95"/>
    </location>
</feature>
<dbReference type="InterPro" id="IPR043502">
    <property type="entry name" value="DNA/RNA_pol_sf"/>
</dbReference>
<feature type="compositionally biased region" description="Low complexity" evidence="1">
    <location>
        <begin position="1386"/>
        <end position="1398"/>
    </location>
</feature>
<feature type="compositionally biased region" description="Low complexity" evidence="1">
    <location>
        <begin position="1311"/>
        <end position="1328"/>
    </location>
</feature>
<feature type="region of interest" description="Disordered" evidence="1">
    <location>
        <begin position="1"/>
        <end position="139"/>
    </location>
</feature>
<dbReference type="eggNOG" id="ENOG502S9D9">
    <property type="taxonomic scope" value="Eukaryota"/>
</dbReference>
<proteinExistence type="predicted"/>
<evidence type="ECO:0000313" key="3">
    <source>
        <dbReference type="EMBL" id="EGD81924.1"/>
    </source>
</evidence>
<dbReference type="InterPro" id="IPR043128">
    <property type="entry name" value="Rev_trsase/Diguanyl_cyclase"/>
</dbReference>
<feature type="region of interest" description="Disordered" evidence="1">
    <location>
        <begin position="558"/>
        <end position="586"/>
    </location>
</feature>
<dbReference type="Gene3D" id="3.30.70.270">
    <property type="match status" value="1"/>
</dbReference>
<feature type="compositionally biased region" description="Basic and acidic residues" evidence="1">
    <location>
        <begin position="113"/>
        <end position="130"/>
    </location>
</feature>
<feature type="compositionally biased region" description="Low complexity" evidence="1">
    <location>
        <begin position="240"/>
        <end position="266"/>
    </location>
</feature>
<dbReference type="InterPro" id="IPR000477">
    <property type="entry name" value="RT_dom"/>
</dbReference>
<accession>F2U2T0</accession>
<dbReference type="OrthoDB" id="2016582at2759"/>
<name>F2U2T0_SALR5</name>
<feature type="compositionally biased region" description="Basic residues" evidence="1">
    <location>
        <begin position="1329"/>
        <end position="1340"/>
    </location>
</feature>
<dbReference type="Pfam" id="PF00078">
    <property type="entry name" value="RVT_1"/>
    <property type="match status" value="1"/>
</dbReference>
<feature type="compositionally biased region" description="Polar residues" evidence="1">
    <location>
        <begin position="59"/>
        <end position="72"/>
    </location>
</feature>
<dbReference type="EMBL" id="GL832960">
    <property type="protein sequence ID" value="EGD81924.1"/>
    <property type="molecule type" value="Genomic_DNA"/>
</dbReference>
<feature type="region of interest" description="Disordered" evidence="1">
    <location>
        <begin position="182"/>
        <end position="282"/>
    </location>
</feature>
<dbReference type="RefSeq" id="XP_004996107.1">
    <property type="nucleotide sequence ID" value="XM_004996050.1"/>
</dbReference>
<evidence type="ECO:0000256" key="1">
    <source>
        <dbReference type="SAM" id="MobiDB-lite"/>
    </source>
</evidence>
<feature type="domain" description="Reverse transcriptase" evidence="2">
    <location>
        <begin position="636"/>
        <end position="866"/>
    </location>
</feature>
<evidence type="ECO:0000313" key="4">
    <source>
        <dbReference type="Proteomes" id="UP000007799"/>
    </source>
</evidence>
<feature type="compositionally biased region" description="Polar residues" evidence="1">
    <location>
        <begin position="1349"/>
        <end position="1358"/>
    </location>
</feature>
<feature type="region of interest" description="Disordered" evidence="1">
    <location>
        <begin position="1289"/>
        <end position="1398"/>
    </location>
</feature>
<dbReference type="Proteomes" id="UP000007799">
    <property type="component" value="Unassembled WGS sequence"/>
</dbReference>
<dbReference type="KEGG" id="sre:PTSG_11896"/>
<protein>
    <recommendedName>
        <fullName evidence="2">Reverse transcriptase domain-containing protein</fullName>
    </recommendedName>
</protein>
<evidence type="ECO:0000259" key="2">
    <source>
        <dbReference type="PROSITE" id="PS50878"/>
    </source>
</evidence>
<feature type="compositionally biased region" description="Basic and acidic residues" evidence="1">
    <location>
        <begin position="73"/>
        <end position="84"/>
    </location>
</feature>